<dbReference type="STRING" id="1379903.ATO8_02430"/>
<dbReference type="Proteomes" id="UP000019063">
    <property type="component" value="Unassembled WGS sequence"/>
</dbReference>
<feature type="transmembrane region" description="Helical" evidence="1">
    <location>
        <begin position="12"/>
        <end position="32"/>
    </location>
</feature>
<sequence>METLLQPPWPVVALFFVQRVAVFPLLFLTGLARAAVCRGPARGLAVIATLLAAIGVAVMLAPAIGQQDAAWFREAARAARWGGGWAWPAIVALGIAIAGRLPGGRGRWIDALLAAGALALALLFALARLA</sequence>
<comment type="caution">
    <text evidence="2">The sequence shown here is derived from an EMBL/GenBank/DDBJ whole genome shotgun (WGS) entry which is preliminary data.</text>
</comment>
<protein>
    <submittedName>
        <fullName evidence="2">Uncharacterized protein</fullName>
    </submittedName>
</protein>
<organism evidence="2 3">
    <name type="scientific">Roseivivax marinus</name>
    <dbReference type="NCBI Taxonomy" id="1379903"/>
    <lineage>
        <taxon>Bacteria</taxon>
        <taxon>Pseudomonadati</taxon>
        <taxon>Pseudomonadota</taxon>
        <taxon>Alphaproteobacteria</taxon>
        <taxon>Rhodobacterales</taxon>
        <taxon>Roseobacteraceae</taxon>
        <taxon>Roseivivax</taxon>
    </lineage>
</organism>
<feature type="transmembrane region" description="Helical" evidence="1">
    <location>
        <begin position="108"/>
        <end position="127"/>
    </location>
</feature>
<dbReference type="RefSeq" id="WP_043841682.1">
    <property type="nucleotide sequence ID" value="NZ_AQQW01000001.1"/>
</dbReference>
<reference evidence="2 3" key="1">
    <citation type="journal article" date="2014" name="Antonie Van Leeuwenhoek">
        <title>Roseivivax atlanticus sp. nov., isolated from surface seawater of the Atlantic Ocean.</title>
        <authorList>
            <person name="Li G."/>
            <person name="Lai Q."/>
            <person name="Liu X."/>
            <person name="Sun F."/>
            <person name="Shao Z."/>
        </authorList>
    </citation>
    <scope>NUCLEOTIDE SEQUENCE [LARGE SCALE GENOMIC DNA]</scope>
    <source>
        <strain evidence="2 3">22II-s10s</strain>
    </source>
</reference>
<proteinExistence type="predicted"/>
<accession>W4HPM8</accession>
<evidence type="ECO:0000313" key="2">
    <source>
        <dbReference type="EMBL" id="ETW14727.1"/>
    </source>
</evidence>
<keyword evidence="1" id="KW-1133">Transmembrane helix</keyword>
<evidence type="ECO:0000313" key="3">
    <source>
        <dbReference type="Proteomes" id="UP000019063"/>
    </source>
</evidence>
<evidence type="ECO:0000256" key="1">
    <source>
        <dbReference type="SAM" id="Phobius"/>
    </source>
</evidence>
<dbReference type="AlphaFoldDB" id="W4HPM8"/>
<feature type="transmembrane region" description="Helical" evidence="1">
    <location>
        <begin position="84"/>
        <end position="101"/>
    </location>
</feature>
<dbReference type="eggNOG" id="ENOG5031B6A">
    <property type="taxonomic scope" value="Bacteria"/>
</dbReference>
<feature type="transmembrane region" description="Helical" evidence="1">
    <location>
        <begin position="44"/>
        <end position="64"/>
    </location>
</feature>
<keyword evidence="1" id="KW-0472">Membrane</keyword>
<keyword evidence="3" id="KW-1185">Reference proteome</keyword>
<gene>
    <name evidence="2" type="ORF">ATO8_02430</name>
</gene>
<name>W4HPM8_9RHOB</name>
<keyword evidence="1" id="KW-0812">Transmembrane</keyword>
<dbReference type="EMBL" id="AQQW01000001">
    <property type="protein sequence ID" value="ETW14727.1"/>
    <property type="molecule type" value="Genomic_DNA"/>
</dbReference>